<evidence type="ECO:0000313" key="5">
    <source>
        <dbReference type="EMBL" id="MBD2705347.1"/>
    </source>
</evidence>
<feature type="domain" description="HTH araC/xylS-type" evidence="4">
    <location>
        <begin position="168"/>
        <end position="271"/>
    </location>
</feature>
<dbReference type="InterPro" id="IPR050204">
    <property type="entry name" value="AraC_XylS_family_regulators"/>
</dbReference>
<sequence>MDAIFDYRLPSPALRDYVRTLQIVGCSFPASMAVLPVKSYWPRAENSLAFYPKDPEKLAYGFDGTLLSKPCSTLNGQYSIVTNRHVGRDFMVFQVQFQPGALFRLTGIPASELTNTFVDAESIFSTEISRVNERLSYTNLYTEMIPIVEDFLLYLINRAKRRETRPIDKISQYILKQPTGVSFDGRKLDWLADQACLSQRQFYRQFVEREGVSPKLYSRIARFENAMKLKNTHPSLDWLRVAVELGYYDYQHLVRDFKEFTQLTPNAFLEADTKSPERTFGVTET</sequence>
<organism evidence="5 6">
    <name type="scientific">Spirosoma profusum</name>
    <dbReference type="NCBI Taxonomy" id="2771354"/>
    <lineage>
        <taxon>Bacteria</taxon>
        <taxon>Pseudomonadati</taxon>
        <taxon>Bacteroidota</taxon>
        <taxon>Cytophagia</taxon>
        <taxon>Cytophagales</taxon>
        <taxon>Cytophagaceae</taxon>
        <taxon>Spirosoma</taxon>
    </lineage>
</organism>
<dbReference type="EMBL" id="JACWZY010000053">
    <property type="protein sequence ID" value="MBD2705347.1"/>
    <property type="molecule type" value="Genomic_DNA"/>
</dbReference>
<dbReference type="PROSITE" id="PS01124">
    <property type="entry name" value="HTH_ARAC_FAMILY_2"/>
    <property type="match status" value="1"/>
</dbReference>
<evidence type="ECO:0000313" key="6">
    <source>
        <dbReference type="Proteomes" id="UP000598820"/>
    </source>
</evidence>
<dbReference type="InterPro" id="IPR018060">
    <property type="entry name" value="HTH_AraC"/>
</dbReference>
<comment type="caution">
    <text evidence="5">The sequence shown here is derived from an EMBL/GenBank/DDBJ whole genome shotgun (WGS) entry which is preliminary data.</text>
</comment>
<evidence type="ECO:0000256" key="1">
    <source>
        <dbReference type="ARBA" id="ARBA00023015"/>
    </source>
</evidence>
<keyword evidence="3" id="KW-0804">Transcription</keyword>
<dbReference type="PANTHER" id="PTHR46796:SF13">
    <property type="entry name" value="HTH-TYPE TRANSCRIPTIONAL ACTIVATOR RHAS"/>
    <property type="match status" value="1"/>
</dbReference>
<dbReference type="Proteomes" id="UP000598820">
    <property type="component" value="Unassembled WGS sequence"/>
</dbReference>
<dbReference type="PANTHER" id="PTHR46796">
    <property type="entry name" value="HTH-TYPE TRANSCRIPTIONAL ACTIVATOR RHAS-RELATED"/>
    <property type="match status" value="1"/>
</dbReference>
<accession>A0A927AVU4</accession>
<dbReference type="AlphaFoldDB" id="A0A927AVU4"/>
<dbReference type="InterPro" id="IPR046532">
    <property type="entry name" value="DUF6597"/>
</dbReference>
<dbReference type="SMART" id="SM00342">
    <property type="entry name" value="HTH_ARAC"/>
    <property type="match status" value="1"/>
</dbReference>
<reference evidence="5" key="1">
    <citation type="submission" date="2020-09" db="EMBL/GenBank/DDBJ databases">
        <authorList>
            <person name="Kim M.K."/>
        </authorList>
    </citation>
    <scope>NUCLEOTIDE SEQUENCE</scope>
    <source>
        <strain evidence="5">BT702</strain>
    </source>
</reference>
<keyword evidence="1" id="KW-0805">Transcription regulation</keyword>
<dbReference type="Gene3D" id="1.10.10.60">
    <property type="entry name" value="Homeodomain-like"/>
    <property type="match status" value="1"/>
</dbReference>
<name>A0A927AVU4_9BACT</name>
<evidence type="ECO:0000259" key="4">
    <source>
        <dbReference type="PROSITE" id="PS01124"/>
    </source>
</evidence>
<evidence type="ECO:0000256" key="3">
    <source>
        <dbReference type="ARBA" id="ARBA00023163"/>
    </source>
</evidence>
<dbReference type="GO" id="GO:0003700">
    <property type="term" value="F:DNA-binding transcription factor activity"/>
    <property type="evidence" value="ECO:0007669"/>
    <property type="project" value="InterPro"/>
</dbReference>
<evidence type="ECO:0000256" key="2">
    <source>
        <dbReference type="ARBA" id="ARBA00023125"/>
    </source>
</evidence>
<protein>
    <submittedName>
        <fullName evidence="5">AraC family transcriptional regulator</fullName>
    </submittedName>
</protein>
<dbReference type="GO" id="GO:0043565">
    <property type="term" value="F:sequence-specific DNA binding"/>
    <property type="evidence" value="ECO:0007669"/>
    <property type="project" value="InterPro"/>
</dbReference>
<dbReference type="Pfam" id="PF12833">
    <property type="entry name" value="HTH_18"/>
    <property type="match status" value="1"/>
</dbReference>
<gene>
    <name evidence="5" type="ORF">IC229_32325</name>
</gene>
<dbReference type="Pfam" id="PF20240">
    <property type="entry name" value="DUF6597"/>
    <property type="match status" value="1"/>
</dbReference>
<keyword evidence="6" id="KW-1185">Reference proteome</keyword>
<proteinExistence type="predicted"/>
<keyword evidence="2" id="KW-0238">DNA-binding</keyword>